<name>A0A0W0G0I0_MONRR</name>
<reference evidence="2 3" key="1">
    <citation type="submission" date="2015-12" db="EMBL/GenBank/DDBJ databases">
        <title>Draft genome sequence of Moniliophthora roreri, the causal agent of frosty pod rot of cacao.</title>
        <authorList>
            <person name="Aime M.C."/>
            <person name="Diaz-Valderrama J.R."/>
            <person name="Kijpornyongpan T."/>
            <person name="Phillips-Mora W."/>
        </authorList>
    </citation>
    <scope>NUCLEOTIDE SEQUENCE [LARGE SCALE GENOMIC DNA]</scope>
    <source>
        <strain evidence="2 3">MCA 2952</strain>
    </source>
</reference>
<feature type="compositionally biased region" description="Acidic residues" evidence="1">
    <location>
        <begin position="24"/>
        <end position="35"/>
    </location>
</feature>
<evidence type="ECO:0000313" key="2">
    <source>
        <dbReference type="EMBL" id="KTB42102.1"/>
    </source>
</evidence>
<sequence length="35" mass="3852">MGVTPTPSSTEMESSSETTVATENAEENYELEFRP</sequence>
<accession>A0A0W0G0I0</accession>
<proteinExistence type="predicted"/>
<feature type="region of interest" description="Disordered" evidence="1">
    <location>
        <begin position="1"/>
        <end position="35"/>
    </location>
</feature>
<dbReference type="Proteomes" id="UP000054988">
    <property type="component" value="Unassembled WGS sequence"/>
</dbReference>
<protein>
    <submittedName>
        <fullName evidence="2">Uncharacterized protein</fullName>
    </submittedName>
</protein>
<evidence type="ECO:0000313" key="3">
    <source>
        <dbReference type="Proteomes" id="UP000054988"/>
    </source>
</evidence>
<evidence type="ECO:0000256" key="1">
    <source>
        <dbReference type="SAM" id="MobiDB-lite"/>
    </source>
</evidence>
<dbReference type="AlphaFoldDB" id="A0A0W0G0I0"/>
<comment type="caution">
    <text evidence="2">The sequence shown here is derived from an EMBL/GenBank/DDBJ whole genome shotgun (WGS) entry which is preliminary data.</text>
</comment>
<gene>
    <name evidence="2" type="ORF">WG66_5318</name>
</gene>
<feature type="compositionally biased region" description="Low complexity" evidence="1">
    <location>
        <begin position="1"/>
        <end position="23"/>
    </location>
</feature>
<organism evidence="2 3">
    <name type="scientific">Moniliophthora roreri</name>
    <name type="common">Frosty pod rot fungus</name>
    <name type="synonym">Monilia roreri</name>
    <dbReference type="NCBI Taxonomy" id="221103"/>
    <lineage>
        <taxon>Eukaryota</taxon>
        <taxon>Fungi</taxon>
        <taxon>Dikarya</taxon>
        <taxon>Basidiomycota</taxon>
        <taxon>Agaricomycotina</taxon>
        <taxon>Agaricomycetes</taxon>
        <taxon>Agaricomycetidae</taxon>
        <taxon>Agaricales</taxon>
        <taxon>Marasmiineae</taxon>
        <taxon>Marasmiaceae</taxon>
        <taxon>Moniliophthora</taxon>
    </lineage>
</organism>
<dbReference type="EMBL" id="LATX01001384">
    <property type="protein sequence ID" value="KTB42102.1"/>
    <property type="molecule type" value="Genomic_DNA"/>
</dbReference>